<sequence length="157" mass="16606">MGIATGLGAPGGRSMRRGSFVDEQEASWQKTPQFTRIHRTKRTPQGPGGRENGTVALANTLRSSSLGAKNLAGLGGAGRCRIHPGTVSAGGRDWVPTWTRLAAMTSPLIIGQGMFGGPGAAPMRPYCDRFIGHWYGCMLLNPQSRGSIEIPGPEDSM</sequence>
<reference evidence="2 3" key="1">
    <citation type="journal article" date="2020" name="Phytopathology">
        <title>Genome Sequence Resources of Colletotrichum truncatum, C. plurivorum, C. musicola, and C. sojae: Four Species Pathogenic to Soybean (Glycine max).</title>
        <authorList>
            <person name="Rogerio F."/>
            <person name="Boufleur T.R."/>
            <person name="Ciampi-Guillardi M."/>
            <person name="Sukno S.A."/>
            <person name="Thon M.R."/>
            <person name="Massola Junior N.S."/>
            <person name="Baroncelli R."/>
        </authorList>
    </citation>
    <scope>NUCLEOTIDE SEQUENCE [LARGE SCALE GENOMIC DNA]</scope>
    <source>
        <strain evidence="2 3">LFN0009</strain>
    </source>
</reference>
<accession>A0A8H6J3S7</accession>
<proteinExistence type="predicted"/>
<protein>
    <submittedName>
        <fullName evidence="2">Uncharacterized protein</fullName>
    </submittedName>
</protein>
<dbReference type="EMBL" id="WIGN01000182">
    <property type="protein sequence ID" value="KAF6805431.1"/>
    <property type="molecule type" value="Genomic_DNA"/>
</dbReference>
<name>A0A8H6J3S7_9PEZI</name>
<evidence type="ECO:0000313" key="3">
    <source>
        <dbReference type="Proteomes" id="UP000652219"/>
    </source>
</evidence>
<organism evidence="2 3">
    <name type="scientific">Colletotrichum sojae</name>
    <dbReference type="NCBI Taxonomy" id="2175907"/>
    <lineage>
        <taxon>Eukaryota</taxon>
        <taxon>Fungi</taxon>
        <taxon>Dikarya</taxon>
        <taxon>Ascomycota</taxon>
        <taxon>Pezizomycotina</taxon>
        <taxon>Sordariomycetes</taxon>
        <taxon>Hypocreomycetidae</taxon>
        <taxon>Glomerellales</taxon>
        <taxon>Glomerellaceae</taxon>
        <taxon>Colletotrichum</taxon>
        <taxon>Colletotrichum orchidearum species complex</taxon>
    </lineage>
</organism>
<keyword evidence="3" id="KW-1185">Reference proteome</keyword>
<dbReference type="Proteomes" id="UP000652219">
    <property type="component" value="Unassembled WGS sequence"/>
</dbReference>
<feature type="region of interest" description="Disordered" evidence="1">
    <location>
        <begin position="1"/>
        <end position="30"/>
    </location>
</feature>
<comment type="caution">
    <text evidence="2">The sequence shown here is derived from an EMBL/GenBank/DDBJ whole genome shotgun (WGS) entry which is preliminary data.</text>
</comment>
<gene>
    <name evidence="2" type="ORF">CSOJ01_09506</name>
</gene>
<dbReference type="AlphaFoldDB" id="A0A8H6J3S7"/>
<evidence type="ECO:0000313" key="2">
    <source>
        <dbReference type="EMBL" id="KAF6805431.1"/>
    </source>
</evidence>
<evidence type="ECO:0000256" key="1">
    <source>
        <dbReference type="SAM" id="MobiDB-lite"/>
    </source>
</evidence>